<dbReference type="SUPFAM" id="SSF53448">
    <property type="entry name" value="Nucleotide-diphospho-sugar transferases"/>
    <property type="match status" value="1"/>
</dbReference>
<name>A0ABR9CYL3_9GAMM</name>
<dbReference type="InterPro" id="IPR029044">
    <property type="entry name" value="Nucleotide-diphossugar_trans"/>
</dbReference>
<protein>
    <submittedName>
        <fullName evidence="2">Glycosyltransferase family 2 protein</fullName>
    </submittedName>
</protein>
<organism evidence="2 3">
    <name type="scientific">Methylomonas albis</name>
    <dbReference type="NCBI Taxonomy" id="1854563"/>
    <lineage>
        <taxon>Bacteria</taxon>
        <taxon>Pseudomonadati</taxon>
        <taxon>Pseudomonadota</taxon>
        <taxon>Gammaproteobacteria</taxon>
        <taxon>Methylococcales</taxon>
        <taxon>Methylococcaceae</taxon>
        <taxon>Methylomonas</taxon>
    </lineage>
</organism>
<dbReference type="CDD" id="cd00761">
    <property type="entry name" value="Glyco_tranf_GTA_type"/>
    <property type="match status" value="1"/>
</dbReference>
<dbReference type="EMBL" id="JACXSS010000001">
    <property type="protein sequence ID" value="MBD9355631.1"/>
    <property type="molecule type" value="Genomic_DNA"/>
</dbReference>
<sequence>MSPENAPKKLTFAFCTYNRANRLENLVSAMRAQSCPIPFEILAVDNNSSDSTGDILKQLTQLPGPVLRYVHEPNQGIVAARNRAILEAMDSDILVFMDDDELPRAGLLEAVADAIINEGAQCAGGKVYIDFSQYSRPAWLEDEMLGFLAAVDYGSSPFWIEDPATPIWTANIAYDMRLFRSDPSLRFDERYDRKGKAIGGGEDLAMFKSLFKQKARMRYQPKMAVIHSIEPWRLTRRYFLKLHFLAGQKSAFYELPIYEKSYLGIPPFLISQAVRQLFKWINLIRSSKRANIRQLMNVTYSLGQIYGCFLRQKYQHDA</sequence>
<comment type="caution">
    <text evidence="2">The sequence shown here is derived from an EMBL/GenBank/DDBJ whole genome shotgun (WGS) entry which is preliminary data.</text>
</comment>
<gene>
    <name evidence="2" type="ORF">IE877_07025</name>
</gene>
<evidence type="ECO:0000313" key="2">
    <source>
        <dbReference type="EMBL" id="MBD9355631.1"/>
    </source>
</evidence>
<dbReference type="InterPro" id="IPR001173">
    <property type="entry name" value="Glyco_trans_2-like"/>
</dbReference>
<accession>A0ABR9CYL3</accession>
<reference evidence="2 3" key="1">
    <citation type="submission" date="2020-09" db="EMBL/GenBank/DDBJ databases">
        <title>Methylomonas albis sp. nov. and Methylomonas fluvii sp. nov.: Two cold-adapted methanotrophs from the River Elbe and an amended description of Methylovulum psychrotolerans strain Eb1.</title>
        <authorList>
            <person name="Bussmann I.K."/>
            <person name="Klings K.-W."/>
            <person name="Warnstedt J."/>
            <person name="Hoppert M."/>
            <person name="Saborowski A."/>
            <person name="Horn F."/>
            <person name="Liebner S."/>
        </authorList>
    </citation>
    <scope>NUCLEOTIDE SEQUENCE [LARGE SCALE GENOMIC DNA]</scope>
    <source>
        <strain evidence="2 3">EbA</strain>
    </source>
</reference>
<dbReference type="Gene3D" id="3.90.550.10">
    <property type="entry name" value="Spore Coat Polysaccharide Biosynthesis Protein SpsA, Chain A"/>
    <property type="match status" value="1"/>
</dbReference>
<dbReference type="PANTHER" id="PTHR43685">
    <property type="entry name" value="GLYCOSYLTRANSFERASE"/>
    <property type="match status" value="1"/>
</dbReference>
<evidence type="ECO:0000313" key="3">
    <source>
        <dbReference type="Proteomes" id="UP000652176"/>
    </source>
</evidence>
<keyword evidence="3" id="KW-1185">Reference proteome</keyword>
<proteinExistence type="predicted"/>
<feature type="domain" description="Glycosyltransferase 2-like" evidence="1">
    <location>
        <begin position="15"/>
        <end position="142"/>
    </location>
</feature>
<evidence type="ECO:0000259" key="1">
    <source>
        <dbReference type="Pfam" id="PF00535"/>
    </source>
</evidence>
<dbReference type="InterPro" id="IPR050834">
    <property type="entry name" value="Glycosyltransf_2"/>
</dbReference>
<dbReference type="PANTHER" id="PTHR43685:SF3">
    <property type="entry name" value="SLR2126 PROTEIN"/>
    <property type="match status" value="1"/>
</dbReference>
<dbReference type="Pfam" id="PF00535">
    <property type="entry name" value="Glycos_transf_2"/>
    <property type="match status" value="1"/>
</dbReference>
<dbReference type="RefSeq" id="WP_192373989.1">
    <property type="nucleotide sequence ID" value="NZ_CAJHIV010000001.1"/>
</dbReference>
<dbReference type="Proteomes" id="UP000652176">
    <property type="component" value="Unassembled WGS sequence"/>
</dbReference>